<dbReference type="OrthoDB" id="3234297at2759"/>
<keyword evidence="4" id="KW-1185">Reference proteome</keyword>
<dbReference type="AlphaFoldDB" id="A0A0D0BLC4"/>
<gene>
    <name evidence="3" type="ORF">GYMLUDRAFT_837956</name>
</gene>
<evidence type="ECO:0000313" key="4">
    <source>
        <dbReference type="Proteomes" id="UP000053593"/>
    </source>
</evidence>
<feature type="transmembrane region" description="Helical" evidence="2">
    <location>
        <begin position="20"/>
        <end position="39"/>
    </location>
</feature>
<feature type="compositionally biased region" description="Polar residues" evidence="1">
    <location>
        <begin position="458"/>
        <end position="468"/>
    </location>
</feature>
<proteinExistence type="predicted"/>
<feature type="compositionally biased region" description="Polar residues" evidence="1">
    <location>
        <begin position="440"/>
        <end position="451"/>
    </location>
</feature>
<feature type="transmembrane region" description="Helical" evidence="2">
    <location>
        <begin position="51"/>
        <end position="69"/>
    </location>
</feature>
<accession>A0A0D0BLC4</accession>
<feature type="compositionally biased region" description="Low complexity" evidence="1">
    <location>
        <begin position="424"/>
        <end position="439"/>
    </location>
</feature>
<name>A0A0D0BLC4_9AGAR</name>
<dbReference type="HOGENOM" id="CLU_490943_0_0_1"/>
<keyword evidence="2" id="KW-0812">Transmembrane</keyword>
<evidence type="ECO:0000256" key="2">
    <source>
        <dbReference type="SAM" id="Phobius"/>
    </source>
</evidence>
<organism evidence="3 4">
    <name type="scientific">Collybiopsis luxurians FD-317 M1</name>
    <dbReference type="NCBI Taxonomy" id="944289"/>
    <lineage>
        <taxon>Eukaryota</taxon>
        <taxon>Fungi</taxon>
        <taxon>Dikarya</taxon>
        <taxon>Basidiomycota</taxon>
        <taxon>Agaricomycotina</taxon>
        <taxon>Agaricomycetes</taxon>
        <taxon>Agaricomycetidae</taxon>
        <taxon>Agaricales</taxon>
        <taxon>Marasmiineae</taxon>
        <taxon>Omphalotaceae</taxon>
        <taxon>Collybiopsis</taxon>
        <taxon>Collybiopsis luxurians</taxon>
    </lineage>
</organism>
<dbReference type="EMBL" id="KN834805">
    <property type="protein sequence ID" value="KIK55536.1"/>
    <property type="molecule type" value="Genomic_DNA"/>
</dbReference>
<feature type="transmembrane region" description="Helical" evidence="2">
    <location>
        <begin position="191"/>
        <end position="210"/>
    </location>
</feature>
<feature type="region of interest" description="Disordered" evidence="1">
    <location>
        <begin position="424"/>
        <end position="474"/>
    </location>
</feature>
<feature type="transmembrane region" description="Helical" evidence="2">
    <location>
        <begin position="161"/>
        <end position="179"/>
    </location>
</feature>
<reference evidence="3 4" key="1">
    <citation type="submission" date="2014-04" db="EMBL/GenBank/DDBJ databases">
        <title>Evolutionary Origins and Diversification of the Mycorrhizal Mutualists.</title>
        <authorList>
            <consortium name="DOE Joint Genome Institute"/>
            <consortium name="Mycorrhizal Genomics Consortium"/>
            <person name="Kohler A."/>
            <person name="Kuo A."/>
            <person name="Nagy L.G."/>
            <person name="Floudas D."/>
            <person name="Copeland A."/>
            <person name="Barry K.W."/>
            <person name="Cichocki N."/>
            <person name="Veneault-Fourrey C."/>
            <person name="LaButti K."/>
            <person name="Lindquist E.A."/>
            <person name="Lipzen A."/>
            <person name="Lundell T."/>
            <person name="Morin E."/>
            <person name="Murat C."/>
            <person name="Riley R."/>
            <person name="Ohm R."/>
            <person name="Sun H."/>
            <person name="Tunlid A."/>
            <person name="Henrissat B."/>
            <person name="Grigoriev I.V."/>
            <person name="Hibbett D.S."/>
            <person name="Martin F."/>
        </authorList>
    </citation>
    <scope>NUCLEOTIDE SEQUENCE [LARGE SCALE GENOMIC DNA]</scope>
    <source>
        <strain evidence="3 4">FD-317 M1</strain>
    </source>
</reference>
<keyword evidence="2" id="KW-1133">Transmembrane helix</keyword>
<feature type="transmembrane region" description="Helical" evidence="2">
    <location>
        <begin position="117"/>
        <end position="141"/>
    </location>
</feature>
<keyword evidence="2" id="KW-0472">Membrane</keyword>
<evidence type="ECO:0000256" key="1">
    <source>
        <dbReference type="SAM" id="MobiDB-lite"/>
    </source>
</evidence>
<feature type="transmembrane region" description="Helical" evidence="2">
    <location>
        <begin position="244"/>
        <end position="265"/>
    </location>
</feature>
<evidence type="ECO:0000313" key="3">
    <source>
        <dbReference type="EMBL" id="KIK55536.1"/>
    </source>
</evidence>
<protein>
    <submittedName>
        <fullName evidence="3">Unplaced genomic scaffold GYMLUscaffold_57, whole genome shotgun sequence</fullName>
    </submittedName>
</protein>
<sequence length="555" mass="62198">MPSHCERGVGPNPDIQGYCVRLAICVTHVCTAFLASVPLKEKKKELYDTCFLPIVFQNFPIIISLLATWGLTKSIYITDATFSLTVMLSPIYFELISQFPSLKRLVRDHTWKKTEGIYDMVVVILFLGSVVIYVDFCKQFLAEVSDSQCFIIQADYGGADFVNIIGLGIALFAMLMVMVNNSGYKAIVDSLNYILWIPSYGTFFYPLVAFIFLHRVQTLCLTWTTTICVKVYQERNDIGRRTIFALRFMTTLLSIGDMVYLFVLVQGPLGIVTPLLPALVYLANAGAPRLPSVFWPIKEFIKWNEFLNNAQDRVHPGHWVIPKFFFFLQFVDTLGVFEIEPDFSPTYGQMLASFSTIPVILSCVIYMIPSKSSIKDPKEWSKVARALLLAISPAPVRFYRSLSPHHIEDRKELLPTHKTEASSLQTASALASSSSAAQQGNSPPITENVELSSEERSTNYSTEAQSFVGTGGPLRRRTTYDLNVEPLSHLPIESRSFSDNRGGAESSNLLTTILLTSTGGDSAHTYLVDPVQAQRFRKTQEVPMTFLRASLMKQP</sequence>
<dbReference type="Proteomes" id="UP000053593">
    <property type="component" value="Unassembled WGS sequence"/>
</dbReference>